<gene>
    <name evidence="2" type="ORF">caldi_10480</name>
</gene>
<feature type="region of interest" description="Disordered" evidence="1">
    <location>
        <begin position="1"/>
        <end position="23"/>
    </location>
</feature>
<dbReference type="KEGG" id="cmic:caldi_10480"/>
<feature type="compositionally biased region" description="Polar residues" evidence="1">
    <location>
        <begin position="58"/>
        <end position="67"/>
    </location>
</feature>
<evidence type="ECO:0000313" key="3">
    <source>
        <dbReference type="Proteomes" id="UP001163687"/>
    </source>
</evidence>
<proteinExistence type="predicted"/>
<evidence type="ECO:0000256" key="1">
    <source>
        <dbReference type="SAM" id="MobiDB-lite"/>
    </source>
</evidence>
<name>A0AA35G819_9FIRM</name>
<dbReference type="EMBL" id="AP025628">
    <property type="protein sequence ID" value="BDG59958.1"/>
    <property type="molecule type" value="Genomic_DNA"/>
</dbReference>
<keyword evidence="3" id="KW-1185">Reference proteome</keyword>
<organism evidence="2 3">
    <name type="scientific">Caldinitratiruptor microaerophilus</name>
    <dbReference type="NCBI Taxonomy" id="671077"/>
    <lineage>
        <taxon>Bacteria</taxon>
        <taxon>Bacillati</taxon>
        <taxon>Bacillota</taxon>
        <taxon>Clostridia</taxon>
        <taxon>Eubacteriales</taxon>
        <taxon>Symbiobacteriaceae</taxon>
        <taxon>Caldinitratiruptor</taxon>
    </lineage>
</organism>
<accession>A0AA35G819</accession>
<dbReference type="Proteomes" id="UP001163687">
    <property type="component" value="Chromosome"/>
</dbReference>
<reference evidence="2" key="1">
    <citation type="submission" date="2022-03" db="EMBL/GenBank/DDBJ databases">
        <title>Complete genome sequence of Caldinitratiruptor microaerophilus.</title>
        <authorList>
            <person name="Mukaiyama R."/>
            <person name="Nishiyama T."/>
            <person name="Ueda K."/>
        </authorList>
    </citation>
    <scope>NUCLEOTIDE SEQUENCE</scope>
    <source>
        <strain evidence="2">JCM 16183</strain>
    </source>
</reference>
<feature type="region of interest" description="Disordered" evidence="1">
    <location>
        <begin position="38"/>
        <end position="67"/>
    </location>
</feature>
<sequence>MPTHVYRQGKPVGTRIEPGASRVWPGEPLLQGTHVVLAGGAGDQQGQGTPEEAGRPAGSQQKEAGNP</sequence>
<dbReference type="AlphaFoldDB" id="A0AA35G819"/>
<dbReference type="RefSeq" id="WP_264844037.1">
    <property type="nucleotide sequence ID" value="NZ_AP025628.1"/>
</dbReference>
<evidence type="ECO:0000313" key="2">
    <source>
        <dbReference type="EMBL" id="BDG59958.1"/>
    </source>
</evidence>
<protein>
    <submittedName>
        <fullName evidence="2">Uncharacterized protein</fullName>
    </submittedName>
</protein>